<proteinExistence type="predicted"/>
<organism evidence="1 2">
    <name type="scientific">Volvox reticuliferus</name>
    <dbReference type="NCBI Taxonomy" id="1737510"/>
    <lineage>
        <taxon>Eukaryota</taxon>
        <taxon>Viridiplantae</taxon>
        <taxon>Chlorophyta</taxon>
        <taxon>core chlorophytes</taxon>
        <taxon>Chlorophyceae</taxon>
        <taxon>CS clade</taxon>
        <taxon>Chlamydomonadales</taxon>
        <taxon>Volvocaceae</taxon>
        <taxon>Volvox</taxon>
    </lineage>
</organism>
<gene>
    <name evidence="1" type="ORF">Vretimale_19958</name>
</gene>
<evidence type="ECO:0000313" key="1">
    <source>
        <dbReference type="EMBL" id="GIM17416.1"/>
    </source>
</evidence>
<comment type="caution">
    <text evidence="1">The sequence shown here is derived from an EMBL/GenBank/DDBJ whole genome shotgun (WGS) entry which is preliminary data.</text>
</comment>
<evidence type="ECO:0000313" key="2">
    <source>
        <dbReference type="Proteomes" id="UP000722791"/>
    </source>
</evidence>
<dbReference type="EMBL" id="BNCQ01000118">
    <property type="protein sequence ID" value="GIM17416.1"/>
    <property type="molecule type" value="Genomic_DNA"/>
</dbReference>
<sequence>MYLDFNLHLSLRLCRPPRKPGPAFLHLLNPLPNPPTHIHTSTHSVLIPTDEMRAVKYGSMRTRSLAATLGLGPEAGGAIAADAGPATCGAMPPYDTEQPAA</sequence>
<protein>
    <submittedName>
        <fullName evidence="1">Uncharacterized protein</fullName>
    </submittedName>
</protein>
<dbReference type="Proteomes" id="UP000722791">
    <property type="component" value="Unassembled WGS sequence"/>
</dbReference>
<dbReference type="AlphaFoldDB" id="A0A8J4H021"/>
<reference evidence="1" key="1">
    <citation type="journal article" date="2021" name="Proc. Natl. Acad. Sci. U.S.A.">
        <title>Three genomes in the algal genus Volvox reveal the fate of a haploid sex-determining region after a transition to homothallism.</title>
        <authorList>
            <person name="Yamamoto K."/>
            <person name="Hamaji T."/>
            <person name="Kawai-Toyooka H."/>
            <person name="Matsuzaki R."/>
            <person name="Takahashi F."/>
            <person name="Nishimura Y."/>
            <person name="Kawachi M."/>
            <person name="Noguchi H."/>
            <person name="Minakuchi Y."/>
            <person name="Umen J.G."/>
            <person name="Toyoda A."/>
            <person name="Nozaki H."/>
        </authorList>
    </citation>
    <scope>NUCLEOTIDE SEQUENCE</scope>
    <source>
        <strain evidence="1">NIES-3785</strain>
    </source>
</reference>
<accession>A0A8J4H021</accession>
<name>A0A8J4H021_9CHLO</name>